<proteinExistence type="predicted"/>
<protein>
    <submittedName>
        <fullName evidence="3">Uncharacterized protein</fullName>
    </submittedName>
</protein>
<dbReference type="Proteomes" id="UP000604046">
    <property type="component" value="Unassembled WGS sequence"/>
</dbReference>
<dbReference type="AlphaFoldDB" id="A0A812UFU3"/>
<feature type="compositionally biased region" description="Basic and acidic residues" evidence="2">
    <location>
        <begin position="52"/>
        <end position="75"/>
    </location>
</feature>
<accession>A0A812UFU3</accession>
<organism evidence="3 4">
    <name type="scientific">Symbiodinium natans</name>
    <dbReference type="NCBI Taxonomy" id="878477"/>
    <lineage>
        <taxon>Eukaryota</taxon>
        <taxon>Sar</taxon>
        <taxon>Alveolata</taxon>
        <taxon>Dinophyceae</taxon>
        <taxon>Suessiales</taxon>
        <taxon>Symbiodiniaceae</taxon>
        <taxon>Symbiodinium</taxon>
    </lineage>
</organism>
<reference evidence="3" key="1">
    <citation type="submission" date="2021-02" db="EMBL/GenBank/DDBJ databases">
        <authorList>
            <person name="Dougan E. K."/>
            <person name="Rhodes N."/>
            <person name="Thang M."/>
            <person name="Chan C."/>
        </authorList>
    </citation>
    <scope>NUCLEOTIDE SEQUENCE</scope>
</reference>
<keyword evidence="1" id="KW-0175">Coiled coil</keyword>
<gene>
    <name evidence="3" type="ORF">SNAT2548_LOCUS32184</name>
</gene>
<evidence type="ECO:0000256" key="1">
    <source>
        <dbReference type="SAM" id="Coils"/>
    </source>
</evidence>
<feature type="region of interest" description="Disordered" evidence="2">
    <location>
        <begin position="295"/>
        <end position="320"/>
    </location>
</feature>
<evidence type="ECO:0000313" key="4">
    <source>
        <dbReference type="Proteomes" id="UP000604046"/>
    </source>
</evidence>
<feature type="coiled-coil region" evidence="1">
    <location>
        <begin position="192"/>
        <end position="219"/>
    </location>
</feature>
<sequence length="335" mass="38132">MEQPMDRATSLGAAGAGPLGMPDVEKMEADQVEKTEADQESRRIANFEAEEEMKCKAEEEPQKAEEEKEEEMQRKVDRRKWREMREKMPAEKVTVAAEAMRVQAQEARHAKFEHLRQKEVDKMKADEECRKMEQAMRQQAEVPPIVMAVASPSRRSSALCSTHRRQQAMTEDDSASATCTYVEGAVGSSCAVVARQRERQLMEARIRVLEAEAARRQKEVSHLVQALMCRNRQVDGSIDVDWGGKSTPRVSNARRLPCSSVQADARSQWRQSDAHCWKQQRELLLEDIYRFGQPMQATPGKTRARRASSTDSFLPGDRHHRTGRKVQASILKARL</sequence>
<feature type="region of interest" description="Disordered" evidence="2">
    <location>
        <begin position="1"/>
        <end position="76"/>
    </location>
</feature>
<evidence type="ECO:0000256" key="2">
    <source>
        <dbReference type="SAM" id="MobiDB-lite"/>
    </source>
</evidence>
<feature type="compositionally biased region" description="Basic and acidic residues" evidence="2">
    <location>
        <begin position="23"/>
        <end position="45"/>
    </location>
</feature>
<dbReference type="EMBL" id="CAJNDS010002698">
    <property type="protein sequence ID" value="CAE7567313.1"/>
    <property type="molecule type" value="Genomic_DNA"/>
</dbReference>
<comment type="caution">
    <text evidence="3">The sequence shown here is derived from an EMBL/GenBank/DDBJ whole genome shotgun (WGS) entry which is preliminary data.</text>
</comment>
<name>A0A812UFU3_9DINO</name>
<keyword evidence="4" id="KW-1185">Reference proteome</keyword>
<evidence type="ECO:0000313" key="3">
    <source>
        <dbReference type="EMBL" id="CAE7567313.1"/>
    </source>
</evidence>